<evidence type="ECO:0000259" key="1">
    <source>
        <dbReference type="Pfam" id="PF09951"/>
    </source>
</evidence>
<organism evidence="2 3">
    <name type="scientific">Sphingomonas sanguinis</name>
    <dbReference type="NCBI Taxonomy" id="33051"/>
    <lineage>
        <taxon>Bacteria</taxon>
        <taxon>Pseudomonadati</taxon>
        <taxon>Pseudomonadota</taxon>
        <taxon>Alphaproteobacteria</taxon>
        <taxon>Sphingomonadales</taxon>
        <taxon>Sphingomonadaceae</taxon>
        <taxon>Sphingomonas</taxon>
    </lineage>
</organism>
<dbReference type="Pfam" id="PF09951">
    <property type="entry name" value="Imm33"/>
    <property type="match status" value="1"/>
</dbReference>
<feature type="domain" description="Immunity protein Imm33" evidence="1">
    <location>
        <begin position="125"/>
        <end position="209"/>
    </location>
</feature>
<comment type="caution">
    <text evidence="2">The sequence shown here is derived from an EMBL/GenBank/DDBJ whole genome shotgun (WGS) entry which is preliminary data.</text>
</comment>
<dbReference type="AlphaFoldDB" id="A0A147HSI6"/>
<accession>A0A147HSI6</accession>
<dbReference type="RefSeq" id="WP_058734631.1">
    <property type="nucleotide sequence ID" value="NZ_LDTD01000146.1"/>
</dbReference>
<dbReference type="Proteomes" id="UP000072867">
    <property type="component" value="Unassembled WGS sequence"/>
</dbReference>
<reference evidence="2 3" key="1">
    <citation type="journal article" date="2016" name="Front. Microbiol.">
        <title>Genomic Resource of Rice Seed Associated Bacteria.</title>
        <authorList>
            <person name="Midha S."/>
            <person name="Bansal K."/>
            <person name="Sharma S."/>
            <person name="Kumar N."/>
            <person name="Patil P.P."/>
            <person name="Chaudhry V."/>
            <person name="Patil P.B."/>
        </authorList>
    </citation>
    <scope>NUCLEOTIDE SEQUENCE [LARGE SCALE GENOMIC DNA]</scope>
    <source>
        <strain evidence="2 3">NS319</strain>
    </source>
</reference>
<dbReference type="PANTHER" id="PTHR38743:SF2">
    <property type="entry name" value="DUF2185 DOMAIN-CONTAINING PROTEIN"/>
    <property type="match status" value="1"/>
</dbReference>
<dbReference type="EMBL" id="LDTD01000146">
    <property type="protein sequence ID" value="KTT67816.1"/>
    <property type="molecule type" value="Genomic_DNA"/>
</dbReference>
<protein>
    <recommendedName>
        <fullName evidence="1">Immunity protein Imm33 domain-containing protein</fullName>
    </recommendedName>
</protein>
<gene>
    <name evidence="2" type="ORF">NS319_16755</name>
</gene>
<sequence>MVIMSVEPSYSLSDPRPRAQSARYTFFLPSAAEIAAIGLGDHVKLTFDYPHHTERWSGERMWVTVKGIDGDTLFGDLASTPDEPTSPLKPGQRVECQRFHVLAIDWSRPDSAPPPEEYREYWDRCLVDACVLDGEEPVEFLYREEPDMAQEGDGFPDSGWRIRGRMDDTTGERVPEYVALGAVLNQDDSWLHLIDAPVGSAFLRDFQTDTYHAEGPVVIH</sequence>
<name>A0A147HSI6_9SPHN</name>
<evidence type="ECO:0000313" key="2">
    <source>
        <dbReference type="EMBL" id="KTT67816.1"/>
    </source>
</evidence>
<evidence type="ECO:0000313" key="3">
    <source>
        <dbReference type="Proteomes" id="UP000072867"/>
    </source>
</evidence>
<dbReference type="PANTHER" id="PTHR38743">
    <property type="entry name" value="SIMILAR TO GLYOXYLASE I FAMILY PROTEIN"/>
    <property type="match status" value="1"/>
</dbReference>
<dbReference type="PATRIC" id="fig|33051.3.peg.898"/>
<dbReference type="InterPro" id="IPR018689">
    <property type="entry name" value="Imm33_dom"/>
</dbReference>
<proteinExistence type="predicted"/>